<keyword evidence="2" id="KW-0732">Signal</keyword>
<evidence type="ECO:0000256" key="2">
    <source>
        <dbReference type="SAM" id="SignalP"/>
    </source>
</evidence>
<organism evidence="3 4">
    <name type="scientific">Neurospora hispaniola</name>
    <dbReference type="NCBI Taxonomy" id="588809"/>
    <lineage>
        <taxon>Eukaryota</taxon>
        <taxon>Fungi</taxon>
        <taxon>Dikarya</taxon>
        <taxon>Ascomycota</taxon>
        <taxon>Pezizomycotina</taxon>
        <taxon>Sordariomycetes</taxon>
        <taxon>Sordariomycetidae</taxon>
        <taxon>Sordariales</taxon>
        <taxon>Sordariaceae</taxon>
        <taxon>Neurospora</taxon>
    </lineage>
</organism>
<dbReference type="Proteomes" id="UP001285908">
    <property type="component" value="Unassembled WGS sequence"/>
</dbReference>
<gene>
    <name evidence="3" type="ORF">B0T23DRAFT_394577</name>
</gene>
<evidence type="ECO:0000256" key="1">
    <source>
        <dbReference type="SAM" id="MobiDB-lite"/>
    </source>
</evidence>
<accession>A0AAJ0MS86</accession>
<comment type="caution">
    <text evidence="3">The sequence shown here is derived from an EMBL/GenBank/DDBJ whole genome shotgun (WGS) entry which is preliminary data.</text>
</comment>
<reference evidence="3 4" key="1">
    <citation type="journal article" date="2023" name="Mol. Phylogenet. Evol.">
        <title>Genome-scale phylogeny and comparative genomics of the fungal order Sordariales.</title>
        <authorList>
            <person name="Hensen N."/>
            <person name="Bonometti L."/>
            <person name="Westerberg I."/>
            <person name="Brannstrom I.O."/>
            <person name="Guillou S."/>
            <person name="Cros-Aarteil S."/>
            <person name="Calhoun S."/>
            <person name="Haridas S."/>
            <person name="Kuo A."/>
            <person name="Mondo S."/>
            <person name="Pangilinan J."/>
            <person name="Riley R."/>
            <person name="LaButti K."/>
            <person name="Andreopoulos B."/>
            <person name="Lipzen A."/>
            <person name="Chen C."/>
            <person name="Yan M."/>
            <person name="Daum C."/>
            <person name="Ng V."/>
            <person name="Clum A."/>
            <person name="Steindorff A."/>
            <person name="Ohm R.A."/>
            <person name="Martin F."/>
            <person name="Silar P."/>
            <person name="Natvig D.O."/>
            <person name="Lalanne C."/>
            <person name="Gautier V."/>
            <person name="Ament-Velasquez S.L."/>
            <person name="Kruys A."/>
            <person name="Hutchinson M.I."/>
            <person name="Powell A.J."/>
            <person name="Barry K."/>
            <person name="Miller A.N."/>
            <person name="Grigoriev I.V."/>
            <person name="Debuchy R."/>
            <person name="Gladieux P."/>
            <person name="Hiltunen Thoren M."/>
            <person name="Johannesson H."/>
        </authorList>
    </citation>
    <scope>NUCLEOTIDE SEQUENCE [LARGE SCALE GENOMIC DNA]</scope>
    <source>
        <strain evidence="3 4">FGSC 10403</strain>
    </source>
</reference>
<sequence length="260" mass="28667">MLQLLTTCSPLLLSLARQYPHEESQNESEELPWSEQRYRQDIPDRANIKRHTGIIRRPSPSNPTFAAQVAGDESPSELAASSFRLFACNTYHRAGLHTPHLNIVHWPLEILVESSLSCHGAQAYFHTPTGALLSPSPPPLFGSGSTHTGSSSSGQLHVHRIRRLHLATARDPALKSDFPGLASSFTPLQQPYLPSSSVQVGGCHCPALRLKPLTIPHPIRPNLRSSPTSLPAFSFHCKTQKTTHHVRPPEQPQKRPDPSN</sequence>
<feature type="chain" id="PRO_5042594827" evidence="2">
    <location>
        <begin position="17"/>
        <end position="260"/>
    </location>
</feature>
<evidence type="ECO:0000313" key="4">
    <source>
        <dbReference type="Proteomes" id="UP001285908"/>
    </source>
</evidence>
<dbReference type="AlphaFoldDB" id="A0AAJ0MS86"/>
<proteinExistence type="predicted"/>
<feature type="signal peptide" evidence="2">
    <location>
        <begin position="1"/>
        <end position="16"/>
    </location>
</feature>
<protein>
    <submittedName>
        <fullName evidence="3">Uncharacterized protein</fullName>
    </submittedName>
</protein>
<name>A0AAJ0MS86_9PEZI</name>
<evidence type="ECO:0000313" key="3">
    <source>
        <dbReference type="EMBL" id="KAK3494460.1"/>
    </source>
</evidence>
<dbReference type="EMBL" id="JAULSX010000003">
    <property type="protein sequence ID" value="KAK3494460.1"/>
    <property type="molecule type" value="Genomic_DNA"/>
</dbReference>
<dbReference type="GeneID" id="87875758"/>
<feature type="region of interest" description="Disordered" evidence="1">
    <location>
        <begin position="239"/>
        <end position="260"/>
    </location>
</feature>
<dbReference type="RefSeq" id="XP_062693889.1">
    <property type="nucleotide sequence ID" value="XM_062838136.1"/>
</dbReference>
<keyword evidence="4" id="KW-1185">Reference proteome</keyword>